<evidence type="ECO:0000313" key="2">
    <source>
        <dbReference type="EMBL" id="GMG44058.1"/>
    </source>
</evidence>
<sequence>MIAIRRVEIGCVIRQLSYTMSTFMLSELKYQDGVSLNLYECNDENGNTFMNIPSLLTKITLGTSSNSPPHYTASETNNITDDSKELVPAVN</sequence>
<reference evidence="2" key="1">
    <citation type="submission" date="2023-04" db="EMBL/GenBank/DDBJ databases">
        <title>Ambrosiozyma monospora NBRC 1965.</title>
        <authorList>
            <person name="Ichikawa N."/>
            <person name="Sato H."/>
            <person name="Tonouchi N."/>
        </authorList>
    </citation>
    <scope>NUCLEOTIDE SEQUENCE</scope>
    <source>
        <strain evidence="2">NBRC 1965</strain>
    </source>
</reference>
<name>A0A9W6Z1U0_AMBMO</name>
<accession>A0A9W6Z1U0</accession>
<dbReference type="EMBL" id="BSXU01004432">
    <property type="protein sequence ID" value="GMG44058.1"/>
    <property type="molecule type" value="Genomic_DNA"/>
</dbReference>
<protein>
    <submittedName>
        <fullName evidence="2">Unnamed protein product</fullName>
    </submittedName>
</protein>
<dbReference type="AlphaFoldDB" id="A0A9W6Z1U0"/>
<comment type="caution">
    <text evidence="2">The sequence shown here is derived from an EMBL/GenBank/DDBJ whole genome shotgun (WGS) entry which is preliminary data.</text>
</comment>
<proteinExistence type="predicted"/>
<dbReference type="Proteomes" id="UP001165063">
    <property type="component" value="Unassembled WGS sequence"/>
</dbReference>
<keyword evidence="3" id="KW-1185">Reference proteome</keyword>
<feature type="region of interest" description="Disordered" evidence="1">
    <location>
        <begin position="66"/>
        <end position="91"/>
    </location>
</feature>
<organism evidence="2 3">
    <name type="scientific">Ambrosiozyma monospora</name>
    <name type="common">Yeast</name>
    <name type="synonym">Endomycopsis monosporus</name>
    <dbReference type="NCBI Taxonomy" id="43982"/>
    <lineage>
        <taxon>Eukaryota</taxon>
        <taxon>Fungi</taxon>
        <taxon>Dikarya</taxon>
        <taxon>Ascomycota</taxon>
        <taxon>Saccharomycotina</taxon>
        <taxon>Pichiomycetes</taxon>
        <taxon>Pichiales</taxon>
        <taxon>Pichiaceae</taxon>
        <taxon>Ambrosiozyma</taxon>
    </lineage>
</organism>
<gene>
    <name evidence="2" type="ORF">Amon01_000670700</name>
</gene>
<evidence type="ECO:0000313" key="3">
    <source>
        <dbReference type="Proteomes" id="UP001165063"/>
    </source>
</evidence>
<evidence type="ECO:0000256" key="1">
    <source>
        <dbReference type="SAM" id="MobiDB-lite"/>
    </source>
</evidence>
<feature type="compositionally biased region" description="Polar residues" evidence="1">
    <location>
        <begin position="66"/>
        <end position="80"/>
    </location>
</feature>